<proteinExistence type="predicted"/>
<keyword evidence="2" id="KW-1185">Reference proteome</keyword>
<evidence type="ECO:0000313" key="2">
    <source>
        <dbReference type="Proteomes" id="UP000281098"/>
    </source>
</evidence>
<name>A0ABX9YEJ0_9BURK</name>
<reference evidence="1 2" key="1">
    <citation type="submission" date="2018-08" db="EMBL/GenBank/DDBJ databases">
        <title>Comparative analysis of Burkholderia isolates from Puerto Rico.</title>
        <authorList>
            <person name="Hall C."/>
            <person name="Sahl J."/>
            <person name="Wagner D."/>
        </authorList>
    </citation>
    <scope>NUCLEOTIDE SEQUENCE [LARGE SCALE GENOMIC DNA]</scope>
    <source>
        <strain evidence="1 2">Bp8966</strain>
    </source>
</reference>
<gene>
    <name evidence="1" type="ORF">DF017_35360</name>
</gene>
<protein>
    <submittedName>
        <fullName evidence="1">Uncharacterized protein</fullName>
    </submittedName>
</protein>
<comment type="caution">
    <text evidence="1">The sequence shown here is derived from an EMBL/GenBank/DDBJ whole genome shotgun (WGS) entry which is preliminary data.</text>
</comment>
<organism evidence="1 2">
    <name type="scientific">Burkholderia stagnalis</name>
    <dbReference type="NCBI Taxonomy" id="1503054"/>
    <lineage>
        <taxon>Bacteria</taxon>
        <taxon>Pseudomonadati</taxon>
        <taxon>Pseudomonadota</taxon>
        <taxon>Betaproteobacteria</taxon>
        <taxon>Burkholderiales</taxon>
        <taxon>Burkholderiaceae</taxon>
        <taxon>Burkholderia</taxon>
        <taxon>Burkholderia cepacia complex</taxon>
    </lineage>
</organism>
<evidence type="ECO:0000313" key="1">
    <source>
        <dbReference type="EMBL" id="RQY78994.1"/>
    </source>
</evidence>
<sequence length="157" mass="16753">MDQLFLKMPHLHRALDRAHADLIATAQAIATAHGLKPCGPVGWDNGLRDAECVSLTAYRPRHERGNRYAVIRFFDGRYASVECVTPEQAAQALSVCTRAEFEGIVSPRPAHLAGGSGAAESDDGEASHAVFLSADVDAQSSSRDGGQRVGAVQLPLF</sequence>
<dbReference type="RefSeq" id="WP_124492027.1">
    <property type="nucleotide sequence ID" value="NZ_QTOI01000091.1"/>
</dbReference>
<dbReference type="EMBL" id="QTPM01000092">
    <property type="protein sequence ID" value="RQY78994.1"/>
    <property type="molecule type" value="Genomic_DNA"/>
</dbReference>
<accession>A0ABX9YEJ0</accession>
<dbReference type="Proteomes" id="UP000281098">
    <property type="component" value="Unassembled WGS sequence"/>
</dbReference>